<sequence>MMSAKGTLTASLPSFIGDVLTDQSRWPKNRWSAWQRQLSVVAVACCCSRVGVEQADHGLYAASAHAVATSHCKQSVATFSSTENFRFNMVYSPNIESLCPS</sequence>
<evidence type="ECO:0000313" key="2">
    <source>
        <dbReference type="Proteomes" id="UP001396334"/>
    </source>
</evidence>
<reference evidence="1 2" key="1">
    <citation type="journal article" date="2024" name="G3 (Bethesda)">
        <title>Genome assembly of Hibiscus sabdariffa L. provides insights into metabolisms of medicinal natural products.</title>
        <authorList>
            <person name="Kim T."/>
        </authorList>
    </citation>
    <scope>NUCLEOTIDE SEQUENCE [LARGE SCALE GENOMIC DNA]</scope>
    <source>
        <strain evidence="1">TK-2024</strain>
        <tissue evidence="1">Old leaves</tissue>
    </source>
</reference>
<proteinExistence type="predicted"/>
<evidence type="ECO:0000313" key="1">
    <source>
        <dbReference type="EMBL" id="KAK9041934.1"/>
    </source>
</evidence>
<keyword evidence="2" id="KW-1185">Reference proteome</keyword>
<gene>
    <name evidence="1" type="ORF">V6N11_017020</name>
</gene>
<protein>
    <submittedName>
        <fullName evidence="1">Uncharacterized protein</fullName>
    </submittedName>
</protein>
<comment type="caution">
    <text evidence="1">The sequence shown here is derived from an EMBL/GenBank/DDBJ whole genome shotgun (WGS) entry which is preliminary data.</text>
</comment>
<name>A0ABR2TXB8_9ROSI</name>
<organism evidence="1 2">
    <name type="scientific">Hibiscus sabdariffa</name>
    <name type="common">roselle</name>
    <dbReference type="NCBI Taxonomy" id="183260"/>
    <lineage>
        <taxon>Eukaryota</taxon>
        <taxon>Viridiplantae</taxon>
        <taxon>Streptophyta</taxon>
        <taxon>Embryophyta</taxon>
        <taxon>Tracheophyta</taxon>
        <taxon>Spermatophyta</taxon>
        <taxon>Magnoliopsida</taxon>
        <taxon>eudicotyledons</taxon>
        <taxon>Gunneridae</taxon>
        <taxon>Pentapetalae</taxon>
        <taxon>rosids</taxon>
        <taxon>malvids</taxon>
        <taxon>Malvales</taxon>
        <taxon>Malvaceae</taxon>
        <taxon>Malvoideae</taxon>
        <taxon>Hibiscus</taxon>
    </lineage>
</organism>
<dbReference type="EMBL" id="JBBPBN010000004">
    <property type="protein sequence ID" value="KAK9041934.1"/>
    <property type="molecule type" value="Genomic_DNA"/>
</dbReference>
<accession>A0ABR2TXB8</accession>
<dbReference type="Proteomes" id="UP001396334">
    <property type="component" value="Unassembled WGS sequence"/>
</dbReference>